<evidence type="ECO:0000256" key="6">
    <source>
        <dbReference type="ARBA" id="ARBA00023235"/>
    </source>
</evidence>
<feature type="domain" description="UvrD-like helicase ATP-binding" evidence="12">
    <location>
        <begin position="5"/>
        <end position="289"/>
    </location>
</feature>
<dbReference type="InterPro" id="IPR014016">
    <property type="entry name" value="UvrD-like_ATP-bd"/>
</dbReference>
<evidence type="ECO:0000256" key="3">
    <source>
        <dbReference type="ARBA" id="ARBA00022801"/>
    </source>
</evidence>
<dbReference type="Pfam" id="PF00580">
    <property type="entry name" value="UvrD-helicase"/>
    <property type="match status" value="1"/>
</dbReference>
<dbReference type="Gene3D" id="1.10.486.10">
    <property type="entry name" value="PCRA, domain 4"/>
    <property type="match status" value="1"/>
</dbReference>
<keyword evidence="5 10" id="KW-0067">ATP-binding</keyword>
<dbReference type="InterPro" id="IPR027417">
    <property type="entry name" value="P-loop_NTPase"/>
</dbReference>
<dbReference type="InterPro" id="IPR000212">
    <property type="entry name" value="DNA_helicase_UvrD/REP"/>
</dbReference>
<dbReference type="GO" id="GO:0016887">
    <property type="term" value="F:ATP hydrolysis activity"/>
    <property type="evidence" value="ECO:0007669"/>
    <property type="project" value="RHEA"/>
</dbReference>
<keyword evidence="2 10" id="KW-0547">Nucleotide-binding</keyword>
<evidence type="ECO:0000313" key="15">
    <source>
        <dbReference type="Proteomes" id="UP000006329"/>
    </source>
</evidence>
<evidence type="ECO:0000256" key="5">
    <source>
        <dbReference type="ARBA" id="ARBA00022840"/>
    </source>
</evidence>
<comment type="catalytic activity">
    <reaction evidence="7">
        <text>Couples ATP hydrolysis with the unwinding of duplex DNA by translocating in the 3'-5' direction.</text>
        <dbReference type="EC" id="5.6.2.4"/>
    </reaction>
</comment>
<evidence type="ECO:0000256" key="1">
    <source>
        <dbReference type="ARBA" id="ARBA00009922"/>
    </source>
</evidence>
<feature type="compositionally biased region" description="Low complexity" evidence="11">
    <location>
        <begin position="639"/>
        <end position="650"/>
    </location>
</feature>
<evidence type="ECO:0000259" key="12">
    <source>
        <dbReference type="PROSITE" id="PS51198"/>
    </source>
</evidence>
<dbReference type="GO" id="GO:0005829">
    <property type="term" value="C:cytosol"/>
    <property type="evidence" value="ECO:0007669"/>
    <property type="project" value="TreeGrafter"/>
</dbReference>
<dbReference type="Pfam" id="PF13361">
    <property type="entry name" value="UvrD_C"/>
    <property type="match status" value="1"/>
</dbReference>
<evidence type="ECO:0000256" key="8">
    <source>
        <dbReference type="ARBA" id="ARBA00034808"/>
    </source>
</evidence>
<dbReference type="RefSeq" id="WP_004481364.1">
    <property type="nucleotide sequence ID" value="NZ_AHON02000024.1"/>
</dbReference>
<feature type="domain" description="UvrD-like helicase C-terminal" evidence="13">
    <location>
        <begin position="290"/>
        <end position="552"/>
    </location>
</feature>
<dbReference type="EMBL" id="AHON02000024">
    <property type="protein sequence ID" value="EKO35058.1"/>
    <property type="molecule type" value="Genomic_DNA"/>
</dbReference>
<evidence type="ECO:0000256" key="4">
    <source>
        <dbReference type="ARBA" id="ARBA00022806"/>
    </source>
</evidence>
<dbReference type="InterPro" id="IPR013986">
    <property type="entry name" value="DExx_box_DNA_helicase_dom_sf"/>
</dbReference>
<comment type="catalytic activity">
    <reaction evidence="9">
        <text>ATP + H2O = ADP + phosphate + H(+)</text>
        <dbReference type="Rhea" id="RHEA:13065"/>
        <dbReference type="ChEBI" id="CHEBI:15377"/>
        <dbReference type="ChEBI" id="CHEBI:15378"/>
        <dbReference type="ChEBI" id="CHEBI:30616"/>
        <dbReference type="ChEBI" id="CHEBI:43474"/>
        <dbReference type="ChEBI" id="CHEBI:456216"/>
        <dbReference type="EC" id="5.6.2.4"/>
    </reaction>
</comment>
<comment type="similarity">
    <text evidence="1">Belongs to the helicase family. UvrD subfamily.</text>
</comment>
<keyword evidence="15" id="KW-1185">Reference proteome</keyword>
<reference evidence="14" key="1">
    <citation type="submission" date="2012-10" db="EMBL/GenBank/DDBJ databases">
        <authorList>
            <person name="Harkins D.M."/>
            <person name="Durkin A.S."/>
            <person name="Brinkac L.M."/>
            <person name="Haft D.H."/>
            <person name="Selengut J.D."/>
            <person name="Sanka R."/>
            <person name="DePew J."/>
            <person name="Purushe J."/>
            <person name="Matthias M.A."/>
            <person name="Vinetz J.M."/>
            <person name="Sutton G.G."/>
            <person name="Nierman W.C."/>
            <person name="Fouts D.E."/>
        </authorList>
    </citation>
    <scope>NUCLEOTIDE SEQUENCE [LARGE SCALE GENOMIC DNA]</scope>
    <source>
        <strain evidence="14">MOR084</strain>
    </source>
</reference>
<dbReference type="EC" id="5.6.2.4" evidence="8"/>
<keyword evidence="4 10" id="KW-0347">Helicase</keyword>
<dbReference type="CDD" id="cd18807">
    <property type="entry name" value="SF1_C_UvrD"/>
    <property type="match status" value="1"/>
</dbReference>
<organism evidence="14 15">
    <name type="scientific">Leptospira santarosai str. MOR084</name>
    <dbReference type="NCBI Taxonomy" id="1049984"/>
    <lineage>
        <taxon>Bacteria</taxon>
        <taxon>Pseudomonadati</taxon>
        <taxon>Spirochaetota</taxon>
        <taxon>Spirochaetia</taxon>
        <taxon>Leptospirales</taxon>
        <taxon>Leptospiraceae</taxon>
        <taxon>Leptospira</taxon>
    </lineage>
</organism>
<gene>
    <name evidence="14" type="ORF">LEP1GSC179_0422</name>
</gene>
<evidence type="ECO:0000256" key="10">
    <source>
        <dbReference type="PROSITE-ProRule" id="PRU00560"/>
    </source>
</evidence>
<evidence type="ECO:0000313" key="14">
    <source>
        <dbReference type="EMBL" id="EKO35058.1"/>
    </source>
</evidence>
<dbReference type="GO" id="GO:0005524">
    <property type="term" value="F:ATP binding"/>
    <property type="evidence" value="ECO:0007669"/>
    <property type="project" value="UniProtKB-UniRule"/>
</dbReference>
<dbReference type="PROSITE" id="PS51217">
    <property type="entry name" value="UVRD_HELICASE_CTER"/>
    <property type="match status" value="1"/>
</dbReference>
<evidence type="ECO:0000256" key="2">
    <source>
        <dbReference type="ARBA" id="ARBA00022741"/>
    </source>
</evidence>
<dbReference type="Gene3D" id="1.10.10.160">
    <property type="match status" value="1"/>
</dbReference>
<evidence type="ECO:0000256" key="11">
    <source>
        <dbReference type="SAM" id="MobiDB-lite"/>
    </source>
</evidence>
<dbReference type="GO" id="GO:0043138">
    <property type="term" value="F:3'-5' DNA helicase activity"/>
    <property type="evidence" value="ECO:0007669"/>
    <property type="project" value="UniProtKB-EC"/>
</dbReference>
<feature type="binding site" evidence="10">
    <location>
        <begin position="26"/>
        <end position="33"/>
    </location>
    <ligand>
        <name>ATP</name>
        <dbReference type="ChEBI" id="CHEBI:30616"/>
    </ligand>
</feature>
<accession>A0A0E2BIB2</accession>
<protein>
    <recommendedName>
        <fullName evidence="8">DNA 3'-5' helicase</fullName>
        <ecNumber evidence="8">5.6.2.4</ecNumber>
    </recommendedName>
</protein>
<sequence length="665" mass="75349">MSWKKELNAAQLEAVLVREGPVLVLAGAGTGKTKTIVSRLAQLVSSGVPASSILLLTFTRKAAREMILRASFIGDKRCAEVQGGTFHSFCSGVLRRFAPVLGISSGFTILDDSDTLDVFQFLRNEKDFGKTKSRFPSNETLISIYGEIRNTGKSLRSVLEKDYPLFLQKTKDISQIFTDYKSYKAERSLLDYDDLLYFTRDLLADHSEVRNALSEKYRFIMVDEFQDTNKVQAHIVCLLASEHSNLMVVGDDAQCIYTFRGASVRGILDFPKIFPNTKTIFLEKNYRSTASILNLANVVLRNFSEKYDKQLFTDNENGPIPNVLQFEDELEEAEGIAKILLQKKEEGIPFKKMSVLFRAGWNSNQLELVLAKRNIPFVKFGGRKFIETAHIKDLLSFLKLLVNPLDSVSWVRILKLIPGIGNSKANDILDKIRKSSGSFEVLSGENGTAIDAYLSPLYRLYLKHKEMNSKVKKIASDFIDYYRILLEKNYDDSKRRSEDLDSVLGFSLKYTSLGDFLSDLTMEHTSLSLDRIKPDNTETDLLHLSTVHSAKGLEFDLVFILNATEGVFPSSKNLDVEEERRLFYVAITRARKELYFTKPSLAQSRSGPYYTNLSRFLSEIQSPEKVYELKLMPGRSTSKKFPSTKVSPSKTSKESLSRIQDYFGK</sequence>
<comment type="caution">
    <text evidence="14">The sequence shown here is derived from an EMBL/GenBank/DDBJ whole genome shotgun (WGS) entry which is preliminary data.</text>
</comment>
<dbReference type="PROSITE" id="PS51198">
    <property type="entry name" value="UVRD_HELICASE_ATP_BIND"/>
    <property type="match status" value="1"/>
</dbReference>
<proteinExistence type="inferred from homology"/>
<dbReference type="AlphaFoldDB" id="A0A0E2BIB2"/>
<feature type="region of interest" description="Disordered" evidence="11">
    <location>
        <begin position="635"/>
        <end position="665"/>
    </location>
</feature>
<dbReference type="PANTHER" id="PTHR11070:SF3">
    <property type="entry name" value="DNA 3'-5' HELICASE"/>
    <property type="match status" value="1"/>
</dbReference>
<dbReference type="InterPro" id="IPR014017">
    <property type="entry name" value="DNA_helicase_UvrD-like_C"/>
</dbReference>
<keyword evidence="3 10" id="KW-0378">Hydrolase</keyword>
<keyword evidence="6" id="KW-0413">Isomerase</keyword>
<name>A0A0E2BIB2_9LEPT</name>
<dbReference type="PANTHER" id="PTHR11070">
    <property type="entry name" value="UVRD / RECB / PCRA DNA HELICASE FAMILY MEMBER"/>
    <property type="match status" value="1"/>
</dbReference>
<dbReference type="GO" id="GO:0000725">
    <property type="term" value="P:recombinational repair"/>
    <property type="evidence" value="ECO:0007669"/>
    <property type="project" value="TreeGrafter"/>
</dbReference>
<dbReference type="GO" id="GO:0003677">
    <property type="term" value="F:DNA binding"/>
    <property type="evidence" value="ECO:0007669"/>
    <property type="project" value="InterPro"/>
</dbReference>
<evidence type="ECO:0000256" key="9">
    <source>
        <dbReference type="ARBA" id="ARBA00048988"/>
    </source>
</evidence>
<dbReference type="Gene3D" id="3.40.50.300">
    <property type="entry name" value="P-loop containing nucleotide triphosphate hydrolases"/>
    <property type="match status" value="2"/>
</dbReference>
<dbReference type="SUPFAM" id="SSF52540">
    <property type="entry name" value="P-loop containing nucleoside triphosphate hydrolases"/>
    <property type="match status" value="1"/>
</dbReference>
<dbReference type="CDD" id="cd17932">
    <property type="entry name" value="DEXQc_UvrD"/>
    <property type="match status" value="1"/>
</dbReference>
<dbReference type="Proteomes" id="UP000006329">
    <property type="component" value="Unassembled WGS sequence"/>
</dbReference>
<evidence type="ECO:0000259" key="13">
    <source>
        <dbReference type="PROSITE" id="PS51217"/>
    </source>
</evidence>
<evidence type="ECO:0000256" key="7">
    <source>
        <dbReference type="ARBA" id="ARBA00034617"/>
    </source>
</evidence>